<feature type="domain" description="Replication-associated protein G2P C-terminal" evidence="2">
    <location>
        <begin position="288"/>
        <end position="370"/>
    </location>
</feature>
<evidence type="ECO:0008006" key="6">
    <source>
        <dbReference type="Google" id="ProtNLM"/>
    </source>
</evidence>
<evidence type="ECO:0000313" key="4">
    <source>
        <dbReference type="EMBL" id="MBN3965812.1"/>
    </source>
</evidence>
<reference evidence="3 5" key="1">
    <citation type="journal article" date="2021" name="Int. J. Syst. Evol. Microbiol.">
        <title>Pseudomonas piscium sp. nov., Pseudomonas pisciculturae sp. nov., Pseudomonas mucoides sp. nov. and Pseudomonas neuropathica sp. nov. isolated from rainbow trout.</title>
        <authorList>
            <person name="Duman M."/>
            <person name="Mulet M."/>
            <person name="Altun S."/>
            <person name="Saticioglu I.B."/>
            <person name="Gomila M."/>
            <person name="Lalucat J."/>
            <person name="Garcia-Valdes E."/>
        </authorList>
    </citation>
    <scope>NUCLEOTIDE SEQUENCE [LARGE SCALE GENOMIC DNA]</scope>
    <source>
        <strain evidence="3 5">LMG 28632</strain>
    </source>
</reference>
<accession>A0ABS3AG50</accession>
<comment type="caution">
    <text evidence="3">The sequence shown here is derived from an EMBL/GenBank/DDBJ whole genome shotgun (WGS) entry which is preliminary data.</text>
</comment>
<evidence type="ECO:0000259" key="1">
    <source>
        <dbReference type="Pfam" id="PF05144"/>
    </source>
</evidence>
<dbReference type="Pfam" id="PF05144">
    <property type="entry name" value="Phage_CRI"/>
    <property type="match status" value="1"/>
</dbReference>
<organism evidence="3 5">
    <name type="scientific">Pseudomonas gregormendelii</name>
    <dbReference type="NCBI Taxonomy" id="1628277"/>
    <lineage>
        <taxon>Bacteria</taxon>
        <taxon>Pseudomonadati</taxon>
        <taxon>Pseudomonadota</taxon>
        <taxon>Gammaproteobacteria</taxon>
        <taxon>Pseudomonadales</taxon>
        <taxon>Pseudomonadaceae</taxon>
        <taxon>Pseudomonas</taxon>
    </lineage>
</organism>
<evidence type="ECO:0000313" key="5">
    <source>
        <dbReference type="Proteomes" id="UP000772591"/>
    </source>
</evidence>
<dbReference type="RefSeq" id="WP_205892619.1">
    <property type="nucleotide sequence ID" value="NZ_JADEVO010000012.1"/>
</dbReference>
<sequence length="376" mass="42996">MFIDWLKVSQEHDFDLPVISDTAFKAIDTLTGEVLSTSYRSVKHQGSHSSTVQIHVQGRKITIDGNPSRLNRHDNLWGFETLEQCISVYNELLAQYGLPSFTRCTRFEVRQGESGAKASHIWADGCCIHRVDLTTNISVGKGNEIPYLRGLASQRIGHSIGRLFPNGRSVDWTTSGSGKGVRLQYRKAYDKAFEIYKHHLPKVKRFFGEDSSELKYAQDIYQYAVDVGIVRLEQELKSEFLSREKLCYWGLFDEGEYQSLHKEFLSVDERLKVTKMDMASIAQQLLLENICDTPRAANVTASYAHLWMHGMEIVCSQRSFETHAARLNRIGINIRNACDLTTFSNVFIREMREINPVKSIAPPNWYKRPTHLRLAA</sequence>
<dbReference type="InterPro" id="IPR022686">
    <property type="entry name" value="G2P_N"/>
</dbReference>
<evidence type="ECO:0000259" key="2">
    <source>
        <dbReference type="Pfam" id="PF05155"/>
    </source>
</evidence>
<proteinExistence type="predicted"/>
<feature type="domain" description="Replication-associated protein G2P N-terminal" evidence="1">
    <location>
        <begin position="32"/>
        <end position="247"/>
    </location>
</feature>
<dbReference type="EMBL" id="JADEVO010000012">
    <property type="protein sequence ID" value="MBN3965812.1"/>
    <property type="molecule type" value="Genomic_DNA"/>
</dbReference>
<protein>
    <recommendedName>
        <fullName evidence="6">Phage X family protein</fullName>
    </recommendedName>
</protein>
<dbReference type="EMBL" id="JADEVO010000012">
    <property type="protein sequence ID" value="MBN3965801.1"/>
    <property type="molecule type" value="Genomic_DNA"/>
</dbReference>
<gene>
    <name evidence="3" type="ORF">IMW75_10975</name>
    <name evidence="4" type="ORF">IMW75_11030</name>
</gene>
<dbReference type="Pfam" id="PF05155">
    <property type="entry name" value="G2P_X_C"/>
    <property type="match status" value="1"/>
</dbReference>
<evidence type="ECO:0000313" key="3">
    <source>
        <dbReference type="EMBL" id="MBN3965801.1"/>
    </source>
</evidence>
<name>A0ABS3AG50_9PSED</name>
<dbReference type="Proteomes" id="UP000772591">
    <property type="component" value="Unassembled WGS sequence"/>
</dbReference>
<dbReference type="InterPro" id="IPR022688">
    <property type="entry name" value="G2P_C"/>
</dbReference>
<keyword evidence="5" id="KW-1185">Reference proteome</keyword>